<dbReference type="GO" id="GO:0006629">
    <property type="term" value="P:lipid metabolic process"/>
    <property type="evidence" value="ECO:0007669"/>
    <property type="project" value="InterPro"/>
</dbReference>
<gene>
    <name evidence="4" type="ORF">ASPTUDRAFT_883868</name>
</gene>
<dbReference type="OrthoDB" id="4153866at2759"/>
<reference evidence="5" key="1">
    <citation type="journal article" date="2017" name="Genome Biol.">
        <title>Comparative genomics reveals high biological diversity and specific adaptations in the industrially and medically important fungal genus Aspergillus.</title>
        <authorList>
            <person name="de Vries R.P."/>
            <person name="Riley R."/>
            <person name="Wiebenga A."/>
            <person name="Aguilar-Osorio G."/>
            <person name="Amillis S."/>
            <person name="Uchima C.A."/>
            <person name="Anderluh G."/>
            <person name="Asadollahi M."/>
            <person name="Askin M."/>
            <person name="Barry K."/>
            <person name="Battaglia E."/>
            <person name="Bayram O."/>
            <person name="Benocci T."/>
            <person name="Braus-Stromeyer S.A."/>
            <person name="Caldana C."/>
            <person name="Canovas D."/>
            <person name="Cerqueira G.C."/>
            <person name="Chen F."/>
            <person name="Chen W."/>
            <person name="Choi C."/>
            <person name="Clum A."/>
            <person name="Dos Santos R.A."/>
            <person name="Damasio A.R."/>
            <person name="Diallinas G."/>
            <person name="Emri T."/>
            <person name="Fekete E."/>
            <person name="Flipphi M."/>
            <person name="Freyberg S."/>
            <person name="Gallo A."/>
            <person name="Gournas C."/>
            <person name="Habgood R."/>
            <person name="Hainaut M."/>
            <person name="Harispe M.L."/>
            <person name="Henrissat B."/>
            <person name="Hilden K.S."/>
            <person name="Hope R."/>
            <person name="Hossain A."/>
            <person name="Karabika E."/>
            <person name="Karaffa L."/>
            <person name="Karanyi Z."/>
            <person name="Krasevec N."/>
            <person name="Kuo A."/>
            <person name="Kusch H."/>
            <person name="LaButti K."/>
            <person name="Lagendijk E.L."/>
            <person name="Lapidus A."/>
            <person name="Levasseur A."/>
            <person name="Lindquist E."/>
            <person name="Lipzen A."/>
            <person name="Logrieco A.F."/>
            <person name="MacCabe A."/>
            <person name="Maekelae M.R."/>
            <person name="Malavazi I."/>
            <person name="Melin P."/>
            <person name="Meyer V."/>
            <person name="Mielnichuk N."/>
            <person name="Miskei M."/>
            <person name="Molnar A.P."/>
            <person name="Mule G."/>
            <person name="Ngan C.Y."/>
            <person name="Orejas M."/>
            <person name="Orosz E."/>
            <person name="Ouedraogo J.P."/>
            <person name="Overkamp K.M."/>
            <person name="Park H.-S."/>
            <person name="Perrone G."/>
            <person name="Piumi F."/>
            <person name="Punt P.J."/>
            <person name="Ram A.F."/>
            <person name="Ramon A."/>
            <person name="Rauscher S."/>
            <person name="Record E."/>
            <person name="Riano-Pachon D.M."/>
            <person name="Robert V."/>
            <person name="Roehrig J."/>
            <person name="Ruller R."/>
            <person name="Salamov A."/>
            <person name="Salih N.S."/>
            <person name="Samson R.A."/>
            <person name="Sandor E."/>
            <person name="Sanguinetti M."/>
            <person name="Schuetze T."/>
            <person name="Sepcic K."/>
            <person name="Shelest E."/>
            <person name="Sherlock G."/>
            <person name="Sophianopoulou V."/>
            <person name="Squina F.M."/>
            <person name="Sun H."/>
            <person name="Susca A."/>
            <person name="Todd R.B."/>
            <person name="Tsang A."/>
            <person name="Unkles S.E."/>
            <person name="van de Wiele N."/>
            <person name="van Rossen-Uffink D."/>
            <person name="Oliveira J.V."/>
            <person name="Vesth T.C."/>
            <person name="Visser J."/>
            <person name="Yu J.-H."/>
            <person name="Zhou M."/>
            <person name="Andersen M.R."/>
            <person name="Archer D.B."/>
            <person name="Baker S.E."/>
            <person name="Benoit I."/>
            <person name="Brakhage A.A."/>
            <person name="Braus G.H."/>
            <person name="Fischer R."/>
            <person name="Frisvad J.C."/>
            <person name="Goldman G.H."/>
            <person name="Houbraken J."/>
            <person name="Oakley B."/>
            <person name="Pocsi I."/>
            <person name="Scazzocchio C."/>
            <person name="Seiboth B."/>
            <person name="vanKuyk P.A."/>
            <person name="Wortman J."/>
            <person name="Dyer P.S."/>
            <person name="Grigoriev I.V."/>
        </authorList>
    </citation>
    <scope>NUCLEOTIDE SEQUENCE [LARGE SCALE GENOMIC DNA]</scope>
    <source>
        <strain evidence="5">CBS 134.48</strain>
    </source>
</reference>
<name>A0A1L9MR07_ASPTC</name>
<feature type="region of interest" description="Disordered" evidence="3">
    <location>
        <begin position="1"/>
        <end position="23"/>
    </location>
</feature>
<evidence type="ECO:0000256" key="3">
    <source>
        <dbReference type="SAM" id="MobiDB-lite"/>
    </source>
</evidence>
<dbReference type="AlphaFoldDB" id="A0A1L9MR07"/>
<dbReference type="STRING" id="767770.A0A1L9MR07"/>
<dbReference type="InterPro" id="IPR017946">
    <property type="entry name" value="PLC-like_Pdiesterase_TIM-brl"/>
</dbReference>
<dbReference type="InterPro" id="IPR051236">
    <property type="entry name" value="HAT_RTT109-like"/>
</dbReference>
<dbReference type="GO" id="GO:0008081">
    <property type="term" value="F:phosphoric diester hydrolase activity"/>
    <property type="evidence" value="ECO:0007669"/>
    <property type="project" value="InterPro"/>
</dbReference>
<sequence length="515" mass="58354">MASSSPSAYPHSTFSNHDDKSQLDRFPLDKDFETSTALNDSAYDADVEASQFYAAKRPRSGGMRGIVALIAAYLSPREKQKKHHRQPADARPLLASANNATPTAAWHSSSRQYQRIKSLSRCLCYPLLGLLVMLVPSTHLQRYRGVVQFISIACSIAVSFFPDEFDRAIERWRHSDQRSPSADILHWPTDISRDIVPVRCHSHNDYWRPVPLFSALQAGCTGVEADVWLVEDDLYVGHTMSALTPQRTLRNLYIHPLLRILEQQNPITDLHPQRDSPPQGVFDMDPSQTLILLIDFKTDGQETWNYVHAQLAPLRERGYLSFFNGTDIIPGPITVVGTGNTPFNLVTANTTYRDIFFDAPLDKLVDENITTEDYNNDDDVSLSNTPEAAKDTGIATRATKNVGQGLSGISDAEIGPDTFDWTNSYYASVSFKKSIGMPWSFRLSQRQVDQIRAQIRAAHRHGLKVRYWGVPAWPRSLRNHLWSLLVREGIDYLNVDDLRSATRQDWRPRISDWWS</sequence>
<dbReference type="OMA" id="VRYWGLP"/>
<proteinExistence type="inferred from homology"/>
<protein>
    <recommendedName>
        <fullName evidence="2">Altered inheritance of mitochondria protein 6</fullName>
    </recommendedName>
</protein>
<dbReference type="VEuPathDB" id="FungiDB:ASPTUDRAFT_883868"/>
<dbReference type="SUPFAM" id="SSF51695">
    <property type="entry name" value="PLC-like phosphodiesterases"/>
    <property type="match status" value="1"/>
</dbReference>
<evidence type="ECO:0000313" key="5">
    <source>
        <dbReference type="Proteomes" id="UP000184304"/>
    </source>
</evidence>
<evidence type="ECO:0000256" key="2">
    <source>
        <dbReference type="ARBA" id="ARBA00014286"/>
    </source>
</evidence>
<organism evidence="4 5">
    <name type="scientific">Aspergillus tubingensis (strain CBS 134.48)</name>
    <dbReference type="NCBI Taxonomy" id="767770"/>
    <lineage>
        <taxon>Eukaryota</taxon>
        <taxon>Fungi</taxon>
        <taxon>Dikarya</taxon>
        <taxon>Ascomycota</taxon>
        <taxon>Pezizomycotina</taxon>
        <taxon>Eurotiomycetes</taxon>
        <taxon>Eurotiomycetidae</taxon>
        <taxon>Eurotiales</taxon>
        <taxon>Aspergillaceae</taxon>
        <taxon>Aspergillus</taxon>
        <taxon>Aspergillus subgen. Circumdati</taxon>
    </lineage>
</organism>
<evidence type="ECO:0000256" key="1">
    <source>
        <dbReference type="ARBA" id="ARBA00008858"/>
    </source>
</evidence>
<dbReference type="EMBL" id="KV878208">
    <property type="protein sequence ID" value="OJI79479.1"/>
    <property type="molecule type" value="Genomic_DNA"/>
</dbReference>
<feature type="compositionally biased region" description="Polar residues" evidence="3">
    <location>
        <begin position="1"/>
        <end position="15"/>
    </location>
</feature>
<dbReference type="Proteomes" id="UP000184304">
    <property type="component" value="Unassembled WGS sequence"/>
</dbReference>
<keyword evidence="5" id="KW-1185">Reference proteome</keyword>
<evidence type="ECO:0000313" key="4">
    <source>
        <dbReference type="EMBL" id="OJI79479.1"/>
    </source>
</evidence>
<comment type="similarity">
    <text evidence="1">Belongs to the AIM6 family.</text>
</comment>
<dbReference type="PANTHER" id="PTHR31571">
    <property type="entry name" value="ALTERED INHERITANCE OF MITOCHONDRIA PROTEIN 6"/>
    <property type="match status" value="1"/>
</dbReference>
<accession>A0A1L9MR07</accession>
<dbReference type="PANTHER" id="PTHR31571:SF1">
    <property type="entry name" value="ALTERED INHERITANCE OF MITOCHONDRIA PROTEIN 6"/>
    <property type="match status" value="1"/>
</dbReference>